<comment type="function">
    <text evidence="3">Endonuclease that specifically degrades the RNA of RNA-DNA hybrids.</text>
</comment>
<protein>
    <recommendedName>
        <fullName evidence="3">Ribonuclease H</fullName>
        <shortName evidence="3">RNase H</shortName>
        <ecNumber evidence="3">3.1.26.4</ecNumber>
    </recommendedName>
</protein>
<organism evidence="6 7">
    <name type="scientific">Desulfocicer vacuolatum DSM 3385</name>
    <dbReference type="NCBI Taxonomy" id="1121400"/>
    <lineage>
        <taxon>Bacteria</taxon>
        <taxon>Pseudomonadati</taxon>
        <taxon>Thermodesulfobacteriota</taxon>
        <taxon>Desulfobacteria</taxon>
        <taxon>Desulfobacterales</taxon>
        <taxon>Desulfobacteraceae</taxon>
        <taxon>Desulfocicer</taxon>
    </lineage>
</organism>
<accession>A0A1W2B9S2</accession>
<keyword evidence="3" id="KW-0479">Metal-binding</keyword>
<dbReference type="PROSITE" id="PS50879">
    <property type="entry name" value="RNASE_H_1"/>
    <property type="match status" value="1"/>
</dbReference>
<keyword evidence="3" id="KW-0540">Nuclease</keyword>
<dbReference type="GO" id="GO:0003676">
    <property type="term" value="F:nucleic acid binding"/>
    <property type="evidence" value="ECO:0007669"/>
    <property type="project" value="InterPro"/>
</dbReference>
<gene>
    <name evidence="3" type="primary">rnhA</name>
    <name evidence="6" type="ORF">SAMN02746065_107148</name>
</gene>
<feature type="binding site" evidence="3">
    <location>
        <position position="265"/>
    </location>
    <ligand>
        <name>Mg(2+)</name>
        <dbReference type="ChEBI" id="CHEBI:18420"/>
        <label>2</label>
    </ligand>
</feature>
<feature type="binding site" evidence="3">
    <location>
        <position position="199"/>
    </location>
    <ligand>
        <name>Mg(2+)</name>
        <dbReference type="ChEBI" id="CHEBI:18420"/>
        <label>1</label>
    </ligand>
</feature>
<evidence type="ECO:0000256" key="3">
    <source>
        <dbReference type="HAMAP-Rule" id="MF_00042"/>
    </source>
</evidence>
<feature type="compositionally biased region" description="Low complexity" evidence="4">
    <location>
        <begin position="115"/>
        <end position="127"/>
    </location>
</feature>
<dbReference type="InterPro" id="IPR012337">
    <property type="entry name" value="RNaseH-like_sf"/>
</dbReference>
<keyword evidence="7" id="KW-1185">Reference proteome</keyword>
<dbReference type="EMBL" id="FWXY01000007">
    <property type="protein sequence ID" value="SMC69462.1"/>
    <property type="molecule type" value="Genomic_DNA"/>
</dbReference>
<dbReference type="InterPro" id="IPR022892">
    <property type="entry name" value="RNaseHI"/>
</dbReference>
<evidence type="ECO:0000256" key="1">
    <source>
        <dbReference type="ARBA" id="ARBA00010554"/>
    </source>
</evidence>
<feature type="binding site" evidence="3">
    <location>
        <position position="174"/>
    </location>
    <ligand>
        <name>Mg(2+)</name>
        <dbReference type="ChEBI" id="CHEBI:18420"/>
        <label>1</label>
    </ligand>
</feature>
<proteinExistence type="inferred from homology"/>
<evidence type="ECO:0000256" key="4">
    <source>
        <dbReference type="SAM" id="MobiDB-lite"/>
    </source>
</evidence>
<comment type="catalytic activity">
    <reaction evidence="3">
        <text>Endonucleolytic cleavage to 5'-phosphomonoester.</text>
        <dbReference type="EC" id="3.1.26.4"/>
    </reaction>
</comment>
<dbReference type="AlphaFoldDB" id="A0A1W2B9S2"/>
<comment type="similarity">
    <text evidence="1">Belongs to the UPF0166 family.</text>
</comment>
<dbReference type="PANTHER" id="PTHR35983:SF1">
    <property type="entry name" value="UPF0166 PROTEIN TM_0021"/>
    <property type="match status" value="1"/>
</dbReference>
<evidence type="ECO:0000256" key="2">
    <source>
        <dbReference type="ARBA" id="ARBA00011245"/>
    </source>
</evidence>
<dbReference type="SUPFAM" id="SSF53098">
    <property type="entry name" value="Ribonuclease H-like"/>
    <property type="match status" value="1"/>
</dbReference>
<feature type="binding site" evidence="3">
    <location>
        <position position="136"/>
    </location>
    <ligand>
        <name>Mg(2+)</name>
        <dbReference type="ChEBI" id="CHEBI:18420"/>
        <label>1</label>
    </ligand>
</feature>
<dbReference type="InterPro" id="IPR011322">
    <property type="entry name" value="N-reg_PII-like_a/b"/>
</dbReference>
<name>A0A1W2B9S2_9BACT</name>
<feature type="region of interest" description="Disordered" evidence="4">
    <location>
        <begin position="106"/>
        <end position="127"/>
    </location>
</feature>
<dbReference type="Pfam" id="PF00075">
    <property type="entry name" value="RNase_H"/>
    <property type="match status" value="1"/>
</dbReference>
<dbReference type="Proteomes" id="UP000192418">
    <property type="component" value="Unassembled WGS sequence"/>
</dbReference>
<dbReference type="Pfam" id="PF02641">
    <property type="entry name" value="DUF190"/>
    <property type="match status" value="1"/>
</dbReference>
<sequence>MQTEMELLRIYIGESQKYGRKPLYEAIVEEAHKFGLAGATVTRGIMGFGKHSEIRTSKILRLSQDLPLVIEIVDAPHRLAQFVPVLNDMITQGLVVSEKVNVLIDRHGREEPKKSSPVPGKKSPGMSTDDIHIYTDGSAIGNPGPGGYGIILILDGETMEFAQGFQYTTNNRMEMLAVITALEKIPDIHRNRKVIVHSDSQYTINGITKGWAKSWKKRGWKKADGKPALNPDLWKRMLAVTEQYSGLTFKWIKGHAGHPLNERVDELANRSARSSVGLLVDEGYTRA</sequence>
<dbReference type="STRING" id="1121400.SAMN02746065_107148"/>
<dbReference type="HAMAP" id="MF_00042">
    <property type="entry name" value="RNase_H"/>
    <property type="match status" value="1"/>
</dbReference>
<dbReference type="GO" id="GO:0004523">
    <property type="term" value="F:RNA-DNA hybrid ribonuclease activity"/>
    <property type="evidence" value="ECO:0007669"/>
    <property type="project" value="UniProtKB-UniRule"/>
</dbReference>
<dbReference type="OrthoDB" id="7845843at2"/>
<dbReference type="InterPro" id="IPR002156">
    <property type="entry name" value="RNaseH_domain"/>
</dbReference>
<dbReference type="Gene3D" id="3.30.420.10">
    <property type="entry name" value="Ribonuclease H-like superfamily/Ribonuclease H"/>
    <property type="match status" value="1"/>
</dbReference>
<dbReference type="PANTHER" id="PTHR35983">
    <property type="entry name" value="UPF0166 PROTEIN TM_0021"/>
    <property type="match status" value="1"/>
</dbReference>
<evidence type="ECO:0000313" key="6">
    <source>
        <dbReference type="EMBL" id="SMC69462.1"/>
    </source>
</evidence>
<dbReference type="RefSeq" id="WP_084068361.1">
    <property type="nucleotide sequence ID" value="NZ_FWXY01000007.1"/>
</dbReference>
<dbReference type="EC" id="3.1.26.4" evidence="3"/>
<comment type="subcellular location">
    <subcellularLocation>
        <location evidence="3">Cytoplasm</location>
    </subcellularLocation>
</comment>
<comment type="similarity">
    <text evidence="3">Belongs to the RNase H family.</text>
</comment>
<keyword evidence="3" id="KW-0378">Hydrolase</keyword>
<dbReference type="CDD" id="cd09278">
    <property type="entry name" value="RNase_HI_prokaryote_like"/>
    <property type="match status" value="1"/>
</dbReference>
<dbReference type="GO" id="GO:0005737">
    <property type="term" value="C:cytoplasm"/>
    <property type="evidence" value="ECO:0007669"/>
    <property type="project" value="UniProtKB-SubCell"/>
</dbReference>
<reference evidence="6 7" key="1">
    <citation type="submission" date="2017-04" db="EMBL/GenBank/DDBJ databases">
        <authorList>
            <person name="Afonso C.L."/>
            <person name="Miller P.J."/>
            <person name="Scott M.A."/>
            <person name="Spackman E."/>
            <person name="Goraichik I."/>
            <person name="Dimitrov K.M."/>
            <person name="Suarez D.L."/>
            <person name="Swayne D.E."/>
        </authorList>
    </citation>
    <scope>NUCLEOTIDE SEQUENCE [LARGE SCALE GENOMIC DNA]</scope>
    <source>
        <strain evidence="6 7">DSM 3385</strain>
    </source>
</reference>
<dbReference type="InterPro" id="IPR003793">
    <property type="entry name" value="UPF0166"/>
</dbReference>
<evidence type="ECO:0000313" key="7">
    <source>
        <dbReference type="Proteomes" id="UP000192418"/>
    </source>
</evidence>
<comment type="cofactor">
    <cofactor evidence="3">
        <name>Mg(2+)</name>
        <dbReference type="ChEBI" id="CHEBI:18420"/>
    </cofactor>
    <text evidence="3">Binds 1 Mg(2+) ion per subunit. May bind a second metal ion at a regulatory site, or after substrate binding.</text>
</comment>
<feature type="domain" description="RNase H type-1" evidence="5">
    <location>
        <begin position="127"/>
        <end position="273"/>
    </location>
</feature>
<dbReference type="Gene3D" id="3.30.70.120">
    <property type="match status" value="1"/>
</dbReference>
<keyword evidence="3" id="KW-0460">Magnesium</keyword>
<dbReference type="InterPro" id="IPR036397">
    <property type="entry name" value="RNaseH_sf"/>
</dbReference>
<keyword evidence="3" id="KW-0963">Cytoplasm</keyword>
<dbReference type="SUPFAM" id="SSF54913">
    <property type="entry name" value="GlnB-like"/>
    <property type="match status" value="1"/>
</dbReference>
<evidence type="ECO:0000259" key="5">
    <source>
        <dbReference type="PROSITE" id="PS50879"/>
    </source>
</evidence>
<dbReference type="GO" id="GO:0006401">
    <property type="term" value="P:RNA catabolic process"/>
    <property type="evidence" value="ECO:0007669"/>
    <property type="project" value="UniProtKB-UniRule"/>
</dbReference>
<dbReference type="InterPro" id="IPR015867">
    <property type="entry name" value="N-reg_PII/ATP_PRibTrfase_C"/>
</dbReference>
<comment type="subunit">
    <text evidence="2 3">Monomer.</text>
</comment>
<keyword evidence="3" id="KW-0255">Endonuclease</keyword>
<dbReference type="GO" id="GO:0000287">
    <property type="term" value="F:magnesium ion binding"/>
    <property type="evidence" value="ECO:0007669"/>
    <property type="project" value="UniProtKB-UniRule"/>
</dbReference>
<feature type="binding site" evidence="3">
    <location>
        <position position="136"/>
    </location>
    <ligand>
        <name>Mg(2+)</name>
        <dbReference type="ChEBI" id="CHEBI:18420"/>
        <label>2</label>
    </ligand>
</feature>
<dbReference type="NCBIfam" id="NF001236">
    <property type="entry name" value="PRK00203.1"/>
    <property type="match status" value="1"/>
</dbReference>